<reference evidence="2 3" key="1">
    <citation type="submission" date="2016-07" db="EMBL/GenBank/DDBJ databases">
        <title>Complete genome sequence of the Lentzea guizhouensis DHS C013.</title>
        <authorList>
            <person name="Cao C."/>
        </authorList>
    </citation>
    <scope>NUCLEOTIDE SEQUENCE [LARGE SCALE GENOMIC DNA]</scope>
    <source>
        <strain evidence="2 3">DHS C013</strain>
    </source>
</reference>
<dbReference type="PANTHER" id="PTHR43194:SF5">
    <property type="entry name" value="PIMELOYL-[ACYL-CARRIER PROTEIN] METHYL ESTER ESTERASE"/>
    <property type="match status" value="1"/>
</dbReference>
<dbReference type="SUPFAM" id="SSF53474">
    <property type="entry name" value="alpha/beta-Hydrolases"/>
    <property type="match status" value="1"/>
</dbReference>
<dbReference type="Proteomes" id="UP000093053">
    <property type="component" value="Chromosome"/>
</dbReference>
<dbReference type="AlphaFoldDB" id="A0A1B2HXB1"/>
<dbReference type="InterPro" id="IPR050228">
    <property type="entry name" value="Carboxylesterase_BioH"/>
</dbReference>
<dbReference type="Pfam" id="PF12697">
    <property type="entry name" value="Abhydrolase_6"/>
    <property type="match status" value="1"/>
</dbReference>
<dbReference type="RefSeq" id="WP_065920661.1">
    <property type="nucleotide sequence ID" value="NZ_CP016793.1"/>
</dbReference>
<keyword evidence="3" id="KW-1185">Reference proteome</keyword>
<dbReference type="KEGG" id="led:BBK82_46865"/>
<dbReference type="Gene3D" id="3.40.50.1820">
    <property type="entry name" value="alpha/beta hydrolase"/>
    <property type="match status" value="1"/>
</dbReference>
<gene>
    <name evidence="2" type="ORF">BBK82_46865</name>
</gene>
<dbReference type="InterPro" id="IPR029058">
    <property type="entry name" value="AB_hydrolase_fold"/>
</dbReference>
<dbReference type="GO" id="GO:0003824">
    <property type="term" value="F:catalytic activity"/>
    <property type="evidence" value="ECO:0007669"/>
    <property type="project" value="UniProtKB-ARBA"/>
</dbReference>
<feature type="domain" description="AB hydrolase-1" evidence="1">
    <location>
        <begin position="4"/>
        <end position="249"/>
    </location>
</feature>
<accession>A0A1B2HXB1</accession>
<evidence type="ECO:0000259" key="1">
    <source>
        <dbReference type="Pfam" id="PF12697"/>
    </source>
</evidence>
<proteinExistence type="predicted"/>
<dbReference type="STRING" id="1586287.BBK82_46865"/>
<sequence length="259" mass="28375">MSKIVLVHGLWLTAGSWKNVAERFEAAGHEVLTPTWPGYGEVAQMRAHPEVANGLGVVEITDHVEKFIREHNAEDAIIMGHSFGGLITQKLLDRGLGKAGVAIHSAPAKGTLGLPFSSIKAAFPVLKNPANVRRNVELSPAEWHYAFTNTLPADEAEALRQQFAITAPGRPLWQAATANFTTHNATKVDLKNPDRAPLLFIASEGDNVVPASMNRENARRYKGPAITEIKEFPNRPHFVMGTPGWEEVADYALTWADKF</sequence>
<organism evidence="2 3">
    <name type="scientific">Lentzea guizhouensis</name>
    <dbReference type="NCBI Taxonomy" id="1586287"/>
    <lineage>
        <taxon>Bacteria</taxon>
        <taxon>Bacillati</taxon>
        <taxon>Actinomycetota</taxon>
        <taxon>Actinomycetes</taxon>
        <taxon>Pseudonocardiales</taxon>
        <taxon>Pseudonocardiaceae</taxon>
        <taxon>Lentzea</taxon>
    </lineage>
</organism>
<dbReference type="PANTHER" id="PTHR43194">
    <property type="entry name" value="HYDROLASE ALPHA/BETA FOLD FAMILY"/>
    <property type="match status" value="1"/>
</dbReference>
<dbReference type="OrthoDB" id="3810256at2"/>
<name>A0A1B2HXB1_9PSEU</name>
<dbReference type="InterPro" id="IPR000073">
    <property type="entry name" value="AB_hydrolase_1"/>
</dbReference>
<evidence type="ECO:0000313" key="3">
    <source>
        <dbReference type="Proteomes" id="UP000093053"/>
    </source>
</evidence>
<protein>
    <recommendedName>
        <fullName evidence="1">AB hydrolase-1 domain-containing protein</fullName>
    </recommendedName>
</protein>
<evidence type="ECO:0000313" key="2">
    <source>
        <dbReference type="EMBL" id="ANZ42331.1"/>
    </source>
</evidence>
<dbReference type="EMBL" id="CP016793">
    <property type="protein sequence ID" value="ANZ42331.1"/>
    <property type="molecule type" value="Genomic_DNA"/>
</dbReference>